<evidence type="ECO:0000259" key="2">
    <source>
        <dbReference type="Pfam" id="PF16036"/>
    </source>
</evidence>
<dbReference type="Pfam" id="PF16036">
    <property type="entry name" value="Chalcone_3"/>
    <property type="match status" value="1"/>
</dbReference>
<organism evidence="3 4">
    <name type="scientific">Paraferrimonas haliotis</name>
    <dbReference type="NCBI Taxonomy" id="2013866"/>
    <lineage>
        <taxon>Bacteria</taxon>
        <taxon>Pseudomonadati</taxon>
        <taxon>Pseudomonadota</taxon>
        <taxon>Gammaproteobacteria</taxon>
        <taxon>Alteromonadales</taxon>
        <taxon>Ferrimonadaceae</taxon>
        <taxon>Paraferrimonas</taxon>
    </lineage>
</organism>
<reference evidence="3 4" key="1">
    <citation type="journal article" date="2014" name="Int. J. Syst. Evol. Microbiol.">
        <title>Complete genome sequence of Corynebacterium casei LMG S-19264T (=DSM 44701T), isolated from a smear-ripened cheese.</title>
        <authorList>
            <consortium name="US DOE Joint Genome Institute (JGI-PGF)"/>
            <person name="Walter F."/>
            <person name="Albersmeier A."/>
            <person name="Kalinowski J."/>
            <person name="Ruckert C."/>
        </authorList>
    </citation>
    <scope>NUCLEOTIDE SEQUENCE [LARGE SCALE GENOMIC DNA]</scope>
    <source>
        <strain evidence="3 4">NBRC 112785</strain>
    </source>
</reference>
<evidence type="ECO:0000313" key="3">
    <source>
        <dbReference type="EMBL" id="GLS84065.1"/>
    </source>
</evidence>
<dbReference type="EMBL" id="BSPO01000003">
    <property type="protein sequence ID" value="GLS84065.1"/>
    <property type="molecule type" value="Genomic_DNA"/>
</dbReference>
<protein>
    <recommendedName>
        <fullName evidence="2">Chalcone isomerase domain-containing protein</fullName>
    </recommendedName>
</protein>
<comment type="caution">
    <text evidence="3">The sequence shown here is derived from an EMBL/GenBank/DDBJ whole genome shotgun (WGS) entry which is preliminary data.</text>
</comment>
<keyword evidence="1" id="KW-0732">Signal</keyword>
<sequence length="174" mass="19903">MIIRTVIFASVLLSSTFAGASTTQHQQHGSIEGLQQVGSGEMNWFLLTVYQASLFSDDGDYKSNDWPMALQITYHHDIKAEDLITATAEQWQHLNYQQSLFNDWLGQLETLWPDVEAGDQLTLRVEQDGSHNFYHNQVPIGYIEDERFAAAFLDIWLSEDTSEEKLRAKLIGEY</sequence>
<evidence type="ECO:0000256" key="1">
    <source>
        <dbReference type="SAM" id="SignalP"/>
    </source>
</evidence>
<dbReference type="AlphaFoldDB" id="A0AA37WYP4"/>
<feature type="domain" description="Chalcone isomerase" evidence="2">
    <location>
        <begin position="21"/>
        <end position="172"/>
    </location>
</feature>
<dbReference type="Proteomes" id="UP001157439">
    <property type="component" value="Unassembled WGS sequence"/>
</dbReference>
<proteinExistence type="predicted"/>
<name>A0AA37WYP4_9GAMM</name>
<feature type="chain" id="PRO_5041442272" description="Chalcone isomerase domain-containing protein" evidence="1">
    <location>
        <begin position="21"/>
        <end position="174"/>
    </location>
</feature>
<gene>
    <name evidence="3" type="ORF">GCM10007894_20420</name>
</gene>
<keyword evidence="4" id="KW-1185">Reference proteome</keyword>
<dbReference type="RefSeq" id="WP_095498449.1">
    <property type="nucleotide sequence ID" value="NZ_BSPO01000003.1"/>
</dbReference>
<feature type="signal peptide" evidence="1">
    <location>
        <begin position="1"/>
        <end position="20"/>
    </location>
</feature>
<accession>A0AA37WYP4</accession>
<dbReference type="InterPro" id="IPR016087">
    <property type="entry name" value="Chalcone_isomerase"/>
</dbReference>
<evidence type="ECO:0000313" key="4">
    <source>
        <dbReference type="Proteomes" id="UP001157439"/>
    </source>
</evidence>